<comment type="caution">
    <text evidence="1">The sequence shown here is derived from an EMBL/GenBank/DDBJ whole genome shotgun (WGS) entry which is preliminary data.</text>
</comment>
<reference evidence="1 2" key="1">
    <citation type="submission" date="2021-04" db="EMBL/GenBank/DDBJ databases">
        <title>Genome analysis of Polyangium sp.</title>
        <authorList>
            <person name="Li Y."/>
            <person name="Wang J."/>
        </authorList>
    </citation>
    <scope>NUCLEOTIDE SEQUENCE [LARGE SCALE GENOMIC DNA]</scope>
    <source>
        <strain evidence="1 2">SDU14</strain>
    </source>
</reference>
<name>A0A9X4AUT0_9BACT</name>
<dbReference type="Proteomes" id="UP001151081">
    <property type="component" value="Unassembled WGS sequence"/>
</dbReference>
<protein>
    <submittedName>
        <fullName evidence="1">Uncharacterized protein</fullName>
    </submittedName>
</protein>
<proteinExistence type="predicted"/>
<accession>A0A9X4AUT0</accession>
<gene>
    <name evidence="1" type="ORF">KEG57_23825</name>
</gene>
<dbReference type="EMBL" id="JAGTJJ010000014">
    <property type="protein sequence ID" value="MDC3983557.1"/>
    <property type="molecule type" value="Genomic_DNA"/>
</dbReference>
<evidence type="ECO:0000313" key="2">
    <source>
        <dbReference type="Proteomes" id="UP001151081"/>
    </source>
</evidence>
<dbReference type="AlphaFoldDB" id="A0A9X4AUT0"/>
<dbReference type="RefSeq" id="WP_272423217.1">
    <property type="nucleotide sequence ID" value="NZ_JAGTJJ010000014.1"/>
</dbReference>
<organism evidence="1 2">
    <name type="scientific">Polyangium jinanense</name>
    <dbReference type="NCBI Taxonomy" id="2829994"/>
    <lineage>
        <taxon>Bacteria</taxon>
        <taxon>Pseudomonadati</taxon>
        <taxon>Myxococcota</taxon>
        <taxon>Polyangia</taxon>
        <taxon>Polyangiales</taxon>
        <taxon>Polyangiaceae</taxon>
        <taxon>Polyangium</taxon>
    </lineage>
</organism>
<evidence type="ECO:0000313" key="1">
    <source>
        <dbReference type="EMBL" id="MDC3983557.1"/>
    </source>
</evidence>
<keyword evidence="2" id="KW-1185">Reference proteome</keyword>
<sequence length="320" mass="34709">MGAVWMLGATGCNFPDFAPENEVASVRILATRADKPYATPGDTVNLDVLAFDGRKEKAQPMRVFWIPTVCTDPPEGAPYECYPAFAGAFPRGQDLTPLLKEGTSFSLDVPEDVLGMPGPSGPPEPGSVPFYKTLVVFNMACAGHVEYIGARGMGPQAVPFGCFDADRKELGPEDFMFAFSRVFVFPLLPNSNPVIDHLSFDFATIDPNDGITVDHCTMPEIEQCPVKPLDISVPESSQEPDPSYRTADGEMGKERILVDYYITGGQVNSTRLLYDPESGKVGTTAADLRAPLAAGEEMLFAVVRDNRGGLAWLEIPLHVR</sequence>